<name>A0ABV5R908_9ACTN</name>
<evidence type="ECO:0000313" key="2">
    <source>
        <dbReference type="EMBL" id="MFB9574334.1"/>
    </source>
</evidence>
<feature type="coiled-coil region" evidence="1">
    <location>
        <begin position="12"/>
        <end position="53"/>
    </location>
</feature>
<keyword evidence="1" id="KW-0175">Coiled coil</keyword>
<comment type="caution">
    <text evidence="2">The sequence shown here is derived from an EMBL/GenBank/DDBJ whole genome shotgun (WGS) entry which is preliminary data.</text>
</comment>
<reference evidence="2 3" key="1">
    <citation type="submission" date="2024-09" db="EMBL/GenBank/DDBJ databases">
        <authorList>
            <person name="Sun Q."/>
            <person name="Mori K."/>
        </authorList>
    </citation>
    <scope>NUCLEOTIDE SEQUENCE [LARGE SCALE GENOMIC DNA]</scope>
    <source>
        <strain evidence="2 3">JCM 3331</strain>
    </source>
</reference>
<proteinExistence type="predicted"/>
<dbReference type="EMBL" id="JBHMCG010000091">
    <property type="protein sequence ID" value="MFB9574334.1"/>
    <property type="molecule type" value="Genomic_DNA"/>
</dbReference>
<organism evidence="2 3">
    <name type="scientific">Streptomyces yanii</name>
    <dbReference type="NCBI Taxonomy" id="78510"/>
    <lineage>
        <taxon>Bacteria</taxon>
        <taxon>Bacillati</taxon>
        <taxon>Actinomycetota</taxon>
        <taxon>Actinomycetes</taxon>
        <taxon>Kitasatosporales</taxon>
        <taxon>Streptomycetaceae</taxon>
        <taxon>Streptomyces</taxon>
    </lineage>
</organism>
<evidence type="ECO:0000313" key="3">
    <source>
        <dbReference type="Proteomes" id="UP001589710"/>
    </source>
</evidence>
<protein>
    <submittedName>
        <fullName evidence="2">Uncharacterized protein</fullName>
    </submittedName>
</protein>
<keyword evidence="3" id="KW-1185">Reference proteome</keyword>
<sequence length="140" mass="15549">MTGGELTLGAVLARLEEREREITAQAEETREQITQLTAQLDELGRAAEEVRITRKTLLELPDPQPPAPPAPKLPDHPAYQQIMAVFTAADHPLRARQVCEAMDLTVAPNNVNNVRPKLKRLADRGILTETEQGLFSQPRP</sequence>
<gene>
    <name evidence="2" type="ORF">ACFFTL_19055</name>
</gene>
<dbReference type="RefSeq" id="WP_345519813.1">
    <property type="nucleotide sequence ID" value="NZ_BAAAXD010000055.1"/>
</dbReference>
<evidence type="ECO:0000256" key="1">
    <source>
        <dbReference type="SAM" id="Coils"/>
    </source>
</evidence>
<accession>A0ABV5R908</accession>
<dbReference type="Proteomes" id="UP001589710">
    <property type="component" value="Unassembled WGS sequence"/>
</dbReference>